<accession>A0A2Z4MCH3</accession>
<dbReference type="GO" id="GO:0003677">
    <property type="term" value="F:DNA binding"/>
    <property type="evidence" value="ECO:0007669"/>
    <property type="project" value="UniProtKB-KW"/>
</dbReference>
<dbReference type="PANTHER" id="PTHR30419">
    <property type="entry name" value="HTH-TYPE TRANSCRIPTIONAL REGULATOR YBHD"/>
    <property type="match status" value="1"/>
</dbReference>
<keyword evidence="4" id="KW-0804">Transcription</keyword>
<evidence type="ECO:0000256" key="2">
    <source>
        <dbReference type="ARBA" id="ARBA00023015"/>
    </source>
</evidence>
<dbReference type="PRINTS" id="PR00039">
    <property type="entry name" value="HTHLYSR"/>
</dbReference>
<dbReference type="InterPro" id="IPR000847">
    <property type="entry name" value="LysR_HTH_N"/>
</dbReference>
<dbReference type="AlphaFoldDB" id="A0A2Z4MCH3"/>
<dbReference type="InterPro" id="IPR036390">
    <property type="entry name" value="WH_DNA-bd_sf"/>
</dbReference>
<gene>
    <name evidence="6" type="ORF">AB432_003630</name>
</gene>
<evidence type="ECO:0000256" key="4">
    <source>
        <dbReference type="ARBA" id="ARBA00023163"/>
    </source>
</evidence>
<dbReference type="SUPFAM" id="SSF53850">
    <property type="entry name" value="Periplasmic binding protein-like II"/>
    <property type="match status" value="1"/>
</dbReference>
<proteinExistence type="inferred from homology"/>
<dbReference type="InterPro" id="IPR050950">
    <property type="entry name" value="HTH-type_LysR_regulators"/>
</dbReference>
<dbReference type="GO" id="GO:0005829">
    <property type="term" value="C:cytosol"/>
    <property type="evidence" value="ECO:0007669"/>
    <property type="project" value="TreeGrafter"/>
</dbReference>
<reference evidence="6 7" key="1">
    <citation type="journal article" date="2015" name="Genome Announc.">
        <title>Draft Genome Sequence of Brevibacillus brevis DZQ7, a Plant Growth-Promoting Rhizobacterium with Broad-Spectrum Antimicrobial Activity.</title>
        <authorList>
            <person name="Hou Q."/>
            <person name="Wang C."/>
            <person name="Hou X."/>
            <person name="Xia Z."/>
            <person name="Ye J."/>
            <person name="Liu K."/>
            <person name="Liu H."/>
            <person name="Wang J."/>
            <person name="Guo H."/>
            <person name="Yu X."/>
            <person name="Yang Y."/>
            <person name="Du B."/>
            <person name="Ding Y."/>
        </authorList>
    </citation>
    <scope>NUCLEOTIDE SEQUENCE [LARGE SCALE GENOMIC DNA]</scope>
    <source>
        <strain evidence="6 7">DZQ7</strain>
    </source>
</reference>
<dbReference type="Proteomes" id="UP000036061">
    <property type="component" value="Chromosome"/>
</dbReference>
<dbReference type="RefSeq" id="WP_048031076.1">
    <property type="nucleotide sequence ID" value="NZ_CP030117.1"/>
</dbReference>
<dbReference type="Pfam" id="PF03466">
    <property type="entry name" value="LysR_substrate"/>
    <property type="match status" value="1"/>
</dbReference>
<dbReference type="SUPFAM" id="SSF46785">
    <property type="entry name" value="Winged helix' DNA-binding domain"/>
    <property type="match status" value="1"/>
</dbReference>
<dbReference type="Gene3D" id="1.10.10.10">
    <property type="entry name" value="Winged helix-like DNA-binding domain superfamily/Winged helix DNA-binding domain"/>
    <property type="match status" value="1"/>
</dbReference>
<dbReference type="InterPro" id="IPR005119">
    <property type="entry name" value="LysR_subst-bd"/>
</dbReference>
<evidence type="ECO:0000313" key="6">
    <source>
        <dbReference type="EMBL" id="AWX54184.1"/>
    </source>
</evidence>
<organism evidence="6 7">
    <name type="scientific">Brevibacillus brevis</name>
    <name type="common">Bacillus brevis</name>
    <dbReference type="NCBI Taxonomy" id="1393"/>
    <lineage>
        <taxon>Bacteria</taxon>
        <taxon>Bacillati</taxon>
        <taxon>Bacillota</taxon>
        <taxon>Bacilli</taxon>
        <taxon>Bacillales</taxon>
        <taxon>Paenibacillaceae</taxon>
        <taxon>Brevibacillus</taxon>
    </lineage>
</organism>
<dbReference type="FunFam" id="1.10.10.10:FF:000001">
    <property type="entry name" value="LysR family transcriptional regulator"/>
    <property type="match status" value="1"/>
</dbReference>
<dbReference type="PROSITE" id="PS50931">
    <property type="entry name" value="HTH_LYSR"/>
    <property type="match status" value="1"/>
</dbReference>
<keyword evidence="3" id="KW-0238">DNA-binding</keyword>
<name>A0A2Z4MCH3_BREBE</name>
<keyword evidence="2" id="KW-0805">Transcription regulation</keyword>
<dbReference type="EMBL" id="CP030117">
    <property type="protein sequence ID" value="AWX54184.1"/>
    <property type="molecule type" value="Genomic_DNA"/>
</dbReference>
<dbReference type="InterPro" id="IPR036388">
    <property type="entry name" value="WH-like_DNA-bd_sf"/>
</dbReference>
<evidence type="ECO:0000259" key="5">
    <source>
        <dbReference type="PROSITE" id="PS50931"/>
    </source>
</evidence>
<dbReference type="PANTHER" id="PTHR30419:SF28">
    <property type="entry name" value="HTH-TYPE TRANSCRIPTIONAL REGULATOR BSDA"/>
    <property type="match status" value="1"/>
</dbReference>
<evidence type="ECO:0000313" key="7">
    <source>
        <dbReference type="Proteomes" id="UP000036061"/>
    </source>
</evidence>
<evidence type="ECO:0000256" key="3">
    <source>
        <dbReference type="ARBA" id="ARBA00023125"/>
    </source>
</evidence>
<dbReference type="Gene3D" id="3.40.190.290">
    <property type="match status" value="1"/>
</dbReference>
<feature type="domain" description="HTH lysR-type" evidence="5">
    <location>
        <begin position="1"/>
        <end position="58"/>
    </location>
</feature>
<sequence length="298" mass="34330">MDLLQMKYFLTVARLEHMTKAAEVLNISQPSLSIMIARLEERVGVPLFDRHGRKIRLNQFGKVYAEHVEQIFHVLEQGESIVRDMAGLSKGSITLAVSITGVIPDLLGKFLRLYPDVQFRQVFEPTPVVKKMLENGEIDIGITSGVIDSPDLEWQQLITEEIYVVVPENHHLVGQESVPLKILKNEHFLSVRQGFWLRNFMDEHCLQAGFSPKVIFEVDEPDAIVSLIRQGIGVCFVPAMSWKMRSHLIPNKIRITDPECQITRGIAWSRKHYLSQAAQRFREFTIDYFKELQRFPFT</sequence>
<dbReference type="Pfam" id="PF00126">
    <property type="entry name" value="HTH_1"/>
    <property type="match status" value="1"/>
</dbReference>
<dbReference type="GO" id="GO:0003700">
    <property type="term" value="F:DNA-binding transcription factor activity"/>
    <property type="evidence" value="ECO:0007669"/>
    <property type="project" value="InterPro"/>
</dbReference>
<comment type="similarity">
    <text evidence="1">Belongs to the LysR transcriptional regulatory family.</text>
</comment>
<protein>
    <submittedName>
        <fullName evidence="6">LysR family transcriptional regulator</fullName>
    </submittedName>
</protein>
<evidence type="ECO:0000256" key="1">
    <source>
        <dbReference type="ARBA" id="ARBA00009437"/>
    </source>
</evidence>